<dbReference type="OMA" id="HWILDIS"/>
<dbReference type="GeneID" id="9590763"/>
<dbReference type="HOGENOM" id="CLU_044614_3_0_1"/>
<reference evidence="2 3" key="1">
    <citation type="journal article" date="2010" name="Nat. Biotechnol.">
        <title>Genome sequence of the model mushroom Schizophyllum commune.</title>
        <authorList>
            <person name="Ohm R.A."/>
            <person name="de Jong J.F."/>
            <person name="Lugones L.G."/>
            <person name="Aerts A."/>
            <person name="Kothe E."/>
            <person name="Stajich J.E."/>
            <person name="de Vries R.P."/>
            <person name="Record E."/>
            <person name="Levasseur A."/>
            <person name="Baker S.E."/>
            <person name="Bartholomew K.A."/>
            <person name="Coutinho P.M."/>
            <person name="Erdmann S."/>
            <person name="Fowler T.J."/>
            <person name="Gathman A.C."/>
            <person name="Lombard V."/>
            <person name="Henrissat B."/>
            <person name="Knabe N."/>
            <person name="Kuees U."/>
            <person name="Lilly W.W."/>
            <person name="Lindquist E."/>
            <person name="Lucas S."/>
            <person name="Magnuson J.K."/>
            <person name="Piumi F."/>
            <person name="Raudaskoski M."/>
            <person name="Salamov A."/>
            <person name="Schmutz J."/>
            <person name="Schwarze F.W.M.R."/>
            <person name="vanKuyk P.A."/>
            <person name="Horton J.S."/>
            <person name="Grigoriev I.V."/>
            <person name="Woesten H.A.B."/>
        </authorList>
    </citation>
    <scope>NUCLEOTIDE SEQUENCE [LARGE SCALE GENOMIC DNA]</scope>
    <source>
        <strain evidence="3">H4-8 / FGSC 9210</strain>
    </source>
</reference>
<dbReference type="VEuPathDB" id="FungiDB:SCHCODRAFT_02635844"/>
<keyword evidence="3" id="KW-1185">Reference proteome</keyword>
<sequence length="265" mass="29750">MKLAGLAVQSVLYGIFIAMAFAMLYLLCRRPQPRQSAHDRPVNSWLISGLAILTVTAITHWIAIVVRAFEAFVFWRGGHMALAYYAGSTRSGMVKFAFHGATSVIADIFVIARLYIIWNYRKSVVIAPLLFLLGFATSCIGCTYAYGVYDKSKPETLIALHRWRLSFSVCTICTTVYCTTMIVWYIWRLRYQNPERTVNRTIKSVIVIIIESAALYTSVVILSRITYEVGHISKHFFVDCTPPVAAITAVLVHARAVLLKVRQGG</sequence>
<evidence type="ECO:0000313" key="2">
    <source>
        <dbReference type="EMBL" id="EFI94231.1"/>
    </source>
</evidence>
<feature type="transmembrane region" description="Helical" evidence="1">
    <location>
        <begin position="208"/>
        <end position="227"/>
    </location>
</feature>
<feature type="transmembrane region" description="Helical" evidence="1">
    <location>
        <begin position="166"/>
        <end position="187"/>
    </location>
</feature>
<dbReference type="Proteomes" id="UP000007431">
    <property type="component" value="Unassembled WGS sequence"/>
</dbReference>
<accession>D8QEU4</accession>
<feature type="transmembrane region" description="Helical" evidence="1">
    <location>
        <begin position="49"/>
        <end position="76"/>
    </location>
</feature>
<dbReference type="OrthoDB" id="3250682at2759"/>
<protein>
    <submittedName>
        <fullName evidence="2">Uncharacterized protein</fullName>
    </submittedName>
</protein>
<feature type="transmembrane region" description="Helical" evidence="1">
    <location>
        <begin position="125"/>
        <end position="146"/>
    </location>
</feature>
<name>D8QEU4_SCHCM</name>
<dbReference type="EMBL" id="GL377310">
    <property type="protein sequence ID" value="EFI94231.1"/>
    <property type="molecule type" value="Genomic_DNA"/>
</dbReference>
<dbReference type="InParanoid" id="D8QEU4"/>
<keyword evidence="1" id="KW-1133">Transmembrane helix</keyword>
<dbReference type="KEGG" id="scm:SCHCO_02635844"/>
<evidence type="ECO:0000313" key="3">
    <source>
        <dbReference type="Proteomes" id="UP000007431"/>
    </source>
</evidence>
<keyword evidence="1" id="KW-0472">Membrane</keyword>
<keyword evidence="1" id="KW-0812">Transmembrane</keyword>
<gene>
    <name evidence="2" type="ORF">SCHCODRAFT_237240</name>
</gene>
<feature type="transmembrane region" description="Helical" evidence="1">
    <location>
        <begin position="96"/>
        <end position="118"/>
    </location>
</feature>
<evidence type="ECO:0000256" key="1">
    <source>
        <dbReference type="SAM" id="Phobius"/>
    </source>
</evidence>
<feature type="transmembrane region" description="Helical" evidence="1">
    <location>
        <begin position="6"/>
        <end position="28"/>
    </location>
</feature>
<dbReference type="AlphaFoldDB" id="D8QEU4"/>
<proteinExistence type="predicted"/>
<dbReference type="eggNOG" id="ENOG502TCR1">
    <property type="taxonomic scope" value="Eukaryota"/>
</dbReference>
<organism evidence="3">
    <name type="scientific">Schizophyllum commune (strain H4-8 / FGSC 9210)</name>
    <name type="common">Split gill fungus</name>
    <dbReference type="NCBI Taxonomy" id="578458"/>
    <lineage>
        <taxon>Eukaryota</taxon>
        <taxon>Fungi</taxon>
        <taxon>Dikarya</taxon>
        <taxon>Basidiomycota</taxon>
        <taxon>Agaricomycotina</taxon>
        <taxon>Agaricomycetes</taxon>
        <taxon>Agaricomycetidae</taxon>
        <taxon>Agaricales</taxon>
        <taxon>Schizophyllaceae</taxon>
        <taxon>Schizophyllum</taxon>
    </lineage>
</organism>